<dbReference type="GO" id="GO:0006805">
    <property type="term" value="P:xenobiotic metabolic process"/>
    <property type="evidence" value="ECO:0007669"/>
    <property type="project" value="TreeGrafter"/>
</dbReference>
<reference evidence="13" key="1">
    <citation type="submission" date="2025-08" db="UniProtKB">
        <authorList>
            <consortium name="RefSeq"/>
        </authorList>
    </citation>
    <scope>IDENTIFICATION</scope>
</reference>
<evidence type="ECO:0000256" key="8">
    <source>
        <dbReference type="ARBA" id="ARBA00023033"/>
    </source>
</evidence>
<dbReference type="PANTHER" id="PTHR24300:SF327">
    <property type="entry name" value="CYTOCHROME P450 2F2-RELATED"/>
    <property type="match status" value="1"/>
</dbReference>
<dbReference type="GeneID" id="115806569"/>
<dbReference type="SUPFAM" id="SSF48264">
    <property type="entry name" value="Cytochrome P450"/>
    <property type="match status" value="1"/>
</dbReference>
<evidence type="ECO:0000256" key="9">
    <source>
        <dbReference type="ARBA" id="ARBA00023136"/>
    </source>
</evidence>
<dbReference type="InterPro" id="IPR050182">
    <property type="entry name" value="Cytochrome_P450_fam2"/>
</dbReference>
<evidence type="ECO:0000256" key="3">
    <source>
        <dbReference type="ARBA" id="ARBA00010617"/>
    </source>
</evidence>
<dbReference type="RefSeq" id="XP_030623231.1">
    <property type="nucleotide sequence ID" value="XM_030767371.1"/>
</dbReference>
<dbReference type="GO" id="GO:0016020">
    <property type="term" value="C:membrane"/>
    <property type="evidence" value="ECO:0007669"/>
    <property type="project" value="UniProtKB-SubCell"/>
</dbReference>
<name>A0A6J2UVU2_CHACN</name>
<evidence type="ECO:0000313" key="13">
    <source>
        <dbReference type="RefSeq" id="XP_030623231.1"/>
    </source>
</evidence>
<evidence type="ECO:0000256" key="7">
    <source>
        <dbReference type="ARBA" id="ARBA00023004"/>
    </source>
</evidence>
<dbReference type="Gene3D" id="1.10.630.10">
    <property type="entry name" value="Cytochrome P450"/>
    <property type="match status" value="1"/>
</dbReference>
<organism evidence="12 13">
    <name type="scientific">Chanos chanos</name>
    <name type="common">Milkfish</name>
    <name type="synonym">Mugil chanos</name>
    <dbReference type="NCBI Taxonomy" id="29144"/>
    <lineage>
        <taxon>Eukaryota</taxon>
        <taxon>Metazoa</taxon>
        <taxon>Chordata</taxon>
        <taxon>Craniata</taxon>
        <taxon>Vertebrata</taxon>
        <taxon>Euteleostomi</taxon>
        <taxon>Actinopterygii</taxon>
        <taxon>Neopterygii</taxon>
        <taxon>Teleostei</taxon>
        <taxon>Ostariophysi</taxon>
        <taxon>Gonorynchiformes</taxon>
        <taxon>Chanidae</taxon>
        <taxon>Chanos</taxon>
    </lineage>
</organism>
<evidence type="ECO:0000256" key="5">
    <source>
        <dbReference type="ARBA" id="ARBA00022723"/>
    </source>
</evidence>
<dbReference type="PRINTS" id="PR00385">
    <property type="entry name" value="P450"/>
</dbReference>
<evidence type="ECO:0000256" key="11">
    <source>
        <dbReference type="RuleBase" id="RU000461"/>
    </source>
</evidence>
<dbReference type="PANTHER" id="PTHR24300">
    <property type="entry name" value="CYTOCHROME P450 508A4-RELATED"/>
    <property type="match status" value="1"/>
</dbReference>
<dbReference type="InterPro" id="IPR017972">
    <property type="entry name" value="Cyt_P450_CS"/>
</dbReference>
<comment type="cofactor">
    <cofactor evidence="1 10">
        <name>heme</name>
        <dbReference type="ChEBI" id="CHEBI:30413"/>
    </cofactor>
</comment>
<dbReference type="PRINTS" id="PR00463">
    <property type="entry name" value="EP450I"/>
</dbReference>
<keyword evidence="6 11" id="KW-0560">Oxidoreductase</keyword>
<evidence type="ECO:0000256" key="4">
    <source>
        <dbReference type="ARBA" id="ARBA00022617"/>
    </source>
</evidence>
<sequence>MVEYFSLFALWVGFICLLLVLLRPERPKNFPPGPSAVAVFGNVLQLSMSDPMADLEQLSKRYGNVYSLFIGRKPAVLVHGLHAVKEALVARAVDFAGRPQGTLANHVTDSKGLIMASYNVVWREHKRLALATLRNFGLGKQSMEDLILKETSHICEHLEKNVGKLLDPQVLIRSAASNIICSILYGLRYEYEDEVLDFFINSFQENGKMANSAWAVIYDSFPLIRGLPLPFQKVFKNYNALKKHTEAIVAEHKRTRIPEEPRDVIDYYLNELEKRGKQDFSLDEDRLVMLLLDLHFAGTDTSSNTILTALLYLATYRDAQVLCQQEIDAALGSKGQVSFEDRHRMPFVQATIHEIQRLANIAPLGVFHATTRNTQLMGYDIPKDTLVITNLTSVLREASQWQHPYDFFPSHFLNKQGEFVKPEGFLAFSAGPRSCLGELLARMELFLILVTVLRRFSFIWPVESGMPDLSPAFGGIQSPKPYRLVVRLRRKQES</sequence>
<accession>A0A6J2UVU2</accession>
<keyword evidence="5 10" id="KW-0479">Metal-binding</keyword>
<evidence type="ECO:0000256" key="6">
    <source>
        <dbReference type="ARBA" id="ARBA00023002"/>
    </source>
</evidence>
<keyword evidence="4 10" id="KW-0349">Heme</keyword>
<dbReference type="PROSITE" id="PS00086">
    <property type="entry name" value="CYTOCHROME_P450"/>
    <property type="match status" value="1"/>
</dbReference>
<dbReference type="InParanoid" id="A0A6J2UVU2"/>
<dbReference type="InterPro" id="IPR002401">
    <property type="entry name" value="Cyt_P450_E_grp-I"/>
</dbReference>
<protein>
    <submittedName>
        <fullName evidence="13">Cytochrome P450 2D15-like</fullName>
    </submittedName>
</protein>
<gene>
    <name evidence="13" type="primary">LOC115806569</name>
</gene>
<dbReference type="GO" id="GO:0005737">
    <property type="term" value="C:cytoplasm"/>
    <property type="evidence" value="ECO:0007669"/>
    <property type="project" value="TreeGrafter"/>
</dbReference>
<dbReference type="AlphaFoldDB" id="A0A6J2UVU2"/>
<evidence type="ECO:0000256" key="10">
    <source>
        <dbReference type="PIRSR" id="PIRSR602401-1"/>
    </source>
</evidence>
<dbReference type="FunFam" id="1.10.630.10:FF:000004">
    <property type="entry name" value="cytochrome P450 2D15 isoform X1"/>
    <property type="match status" value="1"/>
</dbReference>
<dbReference type="OrthoDB" id="3934656at2759"/>
<dbReference type="Proteomes" id="UP000504632">
    <property type="component" value="Chromosome 3"/>
</dbReference>
<dbReference type="InterPro" id="IPR001128">
    <property type="entry name" value="Cyt_P450"/>
</dbReference>
<evidence type="ECO:0000256" key="1">
    <source>
        <dbReference type="ARBA" id="ARBA00001971"/>
    </source>
</evidence>
<evidence type="ECO:0000256" key="2">
    <source>
        <dbReference type="ARBA" id="ARBA00004370"/>
    </source>
</evidence>
<dbReference type="GO" id="GO:0005506">
    <property type="term" value="F:iron ion binding"/>
    <property type="evidence" value="ECO:0007669"/>
    <property type="project" value="InterPro"/>
</dbReference>
<proteinExistence type="inferred from homology"/>
<dbReference type="GO" id="GO:0016712">
    <property type="term" value="F:oxidoreductase activity, acting on paired donors, with incorporation or reduction of molecular oxygen, reduced flavin or flavoprotein as one donor, and incorporation of one atom of oxygen"/>
    <property type="evidence" value="ECO:0007669"/>
    <property type="project" value="TreeGrafter"/>
</dbReference>
<evidence type="ECO:0000313" key="12">
    <source>
        <dbReference type="Proteomes" id="UP000504632"/>
    </source>
</evidence>
<keyword evidence="7 10" id="KW-0408">Iron</keyword>
<keyword evidence="8 11" id="KW-0503">Monooxygenase</keyword>
<dbReference type="InterPro" id="IPR036396">
    <property type="entry name" value="Cyt_P450_sf"/>
</dbReference>
<comment type="similarity">
    <text evidence="3 11">Belongs to the cytochrome P450 family.</text>
</comment>
<feature type="binding site" description="axial binding residue" evidence="10">
    <location>
        <position position="435"/>
    </location>
    <ligand>
        <name>heme</name>
        <dbReference type="ChEBI" id="CHEBI:30413"/>
    </ligand>
    <ligandPart>
        <name>Fe</name>
        <dbReference type="ChEBI" id="CHEBI:18248"/>
    </ligandPart>
</feature>
<dbReference type="GO" id="GO:0020037">
    <property type="term" value="F:heme binding"/>
    <property type="evidence" value="ECO:0007669"/>
    <property type="project" value="InterPro"/>
</dbReference>
<keyword evidence="9" id="KW-0472">Membrane</keyword>
<dbReference type="GO" id="GO:0006082">
    <property type="term" value="P:organic acid metabolic process"/>
    <property type="evidence" value="ECO:0007669"/>
    <property type="project" value="TreeGrafter"/>
</dbReference>
<comment type="subcellular location">
    <subcellularLocation>
        <location evidence="2">Membrane</location>
    </subcellularLocation>
</comment>
<dbReference type="Pfam" id="PF00067">
    <property type="entry name" value="p450"/>
    <property type="match status" value="1"/>
</dbReference>
<keyword evidence="12" id="KW-1185">Reference proteome</keyword>